<gene>
    <name evidence="1" type="ORF">J0X25_13255</name>
</gene>
<dbReference type="RefSeq" id="WP_207287968.1">
    <property type="nucleotide sequence ID" value="NZ_CP071462.1"/>
</dbReference>
<sequence>MNRREFLTTTVSTTFPLAAGCSALAGEDNGLTYTLEIEGPIEESAADTDPSIEVLDYETIGLAMSQREIVEETVQSGSYSEENVTWDTLPGREAITMDFRMLLQLLARHVDRDPEIDRPTSFETPSRYEKTPYRTVVTAE</sequence>
<keyword evidence="2" id="KW-1185">Reference proteome</keyword>
<evidence type="ECO:0000313" key="2">
    <source>
        <dbReference type="Proteomes" id="UP000663203"/>
    </source>
</evidence>
<reference evidence="1 2" key="1">
    <citation type="submission" date="2021-03" db="EMBL/GenBank/DDBJ databases">
        <title>Haloterrigena longa sp. nov. and Haloterrigena limicola sp. nov., extremely halophilic archaea isolated from a salt lake.</title>
        <authorList>
            <person name="Henglin C."/>
        </authorList>
    </citation>
    <scope>NUCLEOTIDE SEQUENCE [LARGE SCALE GENOMIC DNA]</scope>
    <source>
        <strain evidence="1 2">KZCA68</strain>
    </source>
</reference>
<dbReference type="KEGG" id="hakz:J0X25_13255"/>
<name>A0A8A2V8P4_9EURY</name>
<organism evidence="1 2">
    <name type="scientific">Haloterrigena alkaliphila</name>
    <dbReference type="NCBI Taxonomy" id="2816475"/>
    <lineage>
        <taxon>Archaea</taxon>
        <taxon>Methanobacteriati</taxon>
        <taxon>Methanobacteriota</taxon>
        <taxon>Stenosarchaea group</taxon>
        <taxon>Halobacteria</taxon>
        <taxon>Halobacteriales</taxon>
        <taxon>Natrialbaceae</taxon>
        <taxon>Haloterrigena</taxon>
    </lineage>
</organism>
<dbReference type="PROSITE" id="PS51257">
    <property type="entry name" value="PROKAR_LIPOPROTEIN"/>
    <property type="match status" value="1"/>
</dbReference>
<dbReference type="EMBL" id="CP071462">
    <property type="protein sequence ID" value="QSW98359.1"/>
    <property type="molecule type" value="Genomic_DNA"/>
</dbReference>
<dbReference type="AlphaFoldDB" id="A0A8A2V8P4"/>
<evidence type="ECO:0000313" key="1">
    <source>
        <dbReference type="EMBL" id="QSW98359.1"/>
    </source>
</evidence>
<dbReference type="GeneID" id="63188290"/>
<proteinExistence type="predicted"/>
<protein>
    <submittedName>
        <fullName evidence="1">Uncharacterized protein</fullName>
    </submittedName>
</protein>
<dbReference type="Proteomes" id="UP000663203">
    <property type="component" value="Chromosome"/>
</dbReference>
<accession>A0A8A2V8P4</accession>